<dbReference type="OMA" id="RKEADMM"/>
<organism evidence="4 5">
    <name type="scientific">Capsaspora owczarzaki (strain ATCC 30864)</name>
    <dbReference type="NCBI Taxonomy" id="595528"/>
    <lineage>
        <taxon>Eukaryota</taxon>
        <taxon>Filasterea</taxon>
        <taxon>Capsaspora</taxon>
    </lineage>
</organism>
<dbReference type="GO" id="GO:0016403">
    <property type="term" value="F:dimethylargininase activity"/>
    <property type="evidence" value="ECO:0007669"/>
    <property type="project" value="TreeGrafter"/>
</dbReference>
<accession>A0A0D2WMB2</accession>
<dbReference type="GO" id="GO:0000052">
    <property type="term" value="P:citrulline metabolic process"/>
    <property type="evidence" value="ECO:0007669"/>
    <property type="project" value="TreeGrafter"/>
</dbReference>
<evidence type="ECO:0000313" key="5">
    <source>
        <dbReference type="Proteomes" id="UP000008743"/>
    </source>
</evidence>
<dbReference type="PANTHER" id="PTHR12737:SF9">
    <property type="entry name" value="DIMETHYLARGININASE"/>
    <property type="match status" value="1"/>
</dbReference>
<dbReference type="PANTHER" id="PTHR12737">
    <property type="entry name" value="DIMETHYLARGININE DIMETHYLAMINOHYDROLASE"/>
    <property type="match status" value="1"/>
</dbReference>
<dbReference type="Pfam" id="PF19420">
    <property type="entry name" value="DDAH_eukar"/>
    <property type="match status" value="1"/>
</dbReference>
<dbReference type="EMBL" id="KE346363">
    <property type="protein sequence ID" value="KJE91935.1"/>
    <property type="molecule type" value="Genomic_DNA"/>
</dbReference>
<evidence type="ECO:0000256" key="2">
    <source>
        <dbReference type="ARBA" id="ARBA00022801"/>
    </source>
</evidence>
<feature type="active site" description="Nucleophile" evidence="3">
    <location>
        <position position="264"/>
    </location>
</feature>
<dbReference type="GO" id="GO:0045429">
    <property type="term" value="P:positive regulation of nitric oxide biosynthetic process"/>
    <property type="evidence" value="ECO:0007669"/>
    <property type="project" value="TreeGrafter"/>
</dbReference>
<evidence type="ECO:0000256" key="1">
    <source>
        <dbReference type="ARBA" id="ARBA00008532"/>
    </source>
</evidence>
<dbReference type="SUPFAM" id="SSF55909">
    <property type="entry name" value="Pentein"/>
    <property type="match status" value="1"/>
</dbReference>
<dbReference type="AlphaFoldDB" id="A0A0D2WMB2"/>
<protein>
    <submittedName>
        <fullName evidence="4">Dimethylarginine dimethylaminohydrolase 1</fullName>
    </submittedName>
</protein>
<dbReference type="Gene3D" id="3.75.10.10">
    <property type="entry name" value="L-arginine/glycine Amidinotransferase, Chain A"/>
    <property type="match status" value="1"/>
</dbReference>
<dbReference type="Proteomes" id="UP000008743">
    <property type="component" value="Unassembled WGS sequence"/>
</dbReference>
<reference evidence="5" key="1">
    <citation type="submission" date="2011-02" db="EMBL/GenBank/DDBJ databases">
        <title>The Genome Sequence of Capsaspora owczarzaki ATCC 30864.</title>
        <authorList>
            <person name="Russ C."/>
            <person name="Cuomo C."/>
            <person name="Burger G."/>
            <person name="Gray M.W."/>
            <person name="Holland P.W.H."/>
            <person name="King N."/>
            <person name="Lang F.B.F."/>
            <person name="Roger A.J."/>
            <person name="Ruiz-Trillo I."/>
            <person name="Young S.K."/>
            <person name="Zeng Q."/>
            <person name="Gargeya S."/>
            <person name="Alvarado L."/>
            <person name="Berlin A."/>
            <person name="Chapman S.B."/>
            <person name="Chen Z."/>
            <person name="Freedman E."/>
            <person name="Gellesch M."/>
            <person name="Goldberg J."/>
            <person name="Griggs A."/>
            <person name="Gujja S."/>
            <person name="Heilman E."/>
            <person name="Heiman D."/>
            <person name="Howarth C."/>
            <person name="Mehta T."/>
            <person name="Neiman D."/>
            <person name="Pearson M."/>
            <person name="Roberts A."/>
            <person name="Saif S."/>
            <person name="Shea T."/>
            <person name="Shenoy N."/>
            <person name="Sisk P."/>
            <person name="Stolte C."/>
            <person name="Sykes S."/>
            <person name="White J."/>
            <person name="Yandava C."/>
            <person name="Haas B."/>
            <person name="Nusbaum C."/>
            <person name="Birren B."/>
        </authorList>
    </citation>
    <scope>NUCLEOTIDE SEQUENCE</scope>
    <source>
        <strain evidence="5">ATCC 30864</strain>
    </source>
</reference>
<proteinExistence type="inferred from homology"/>
<dbReference type="STRING" id="595528.A0A0D2WMB2"/>
<gene>
    <name evidence="4" type="ORF">CAOG_002987</name>
</gene>
<keyword evidence="5" id="KW-1185">Reference proteome</keyword>
<comment type="similarity">
    <text evidence="1">Belongs to the DDAH family.</text>
</comment>
<dbReference type="InterPro" id="IPR033199">
    <property type="entry name" value="DDAH-like"/>
</dbReference>
<dbReference type="GO" id="GO:0006525">
    <property type="term" value="P:arginine metabolic process"/>
    <property type="evidence" value="ECO:0007669"/>
    <property type="project" value="TreeGrafter"/>
</dbReference>
<dbReference type="OrthoDB" id="10016839at2759"/>
<keyword evidence="2 4" id="KW-0378">Hydrolase</keyword>
<evidence type="ECO:0000256" key="3">
    <source>
        <dbReference type="PIRSR" id="PIRSR633199-1"/>
    </source>
</evidence>
<dbReference type="GO" id="GO:0016597">
    <property type="term" value="F:amino acid binding"/>
    <property type="evidence" value="ECO:0007669"/>
    <property type="project" value="TreeGrafter"/>
</dbReference>
<name>A0A0D2WMB2_CAPO3</name>
<sequence>MTEHCDLAVVRRVPSSFFEALRMDEPEHAIDVAKAKEQHDRYVQTLKGILPTVLEVAADEACPDCMFIEDTAVVIGATAVITQPGAPSRRPETRPVRDVLSGLGLTIVDMSAVNPDALTDGGDVLFTGRELFVGLSKRTNAAGLEVLKSTFEVLGVPVYGVSVIEGLHLKSVVTFADTDVLVVANNRAGLAAFETIRQLSKFTYTGIVVPEAAAANVVRAGNTLLVPSGCAASEQLLCDRLSAAITIVRVENSEGAKADGALTCCSLLIRKPVK</sequence>
<dbReference type="RefSeq" id="XP_004363826.1">
    <property type="nucleotide sequence ID" value="XM_004363769.2"/>
</dbReference>
<feature type="active site" description="Proton donor" evidence="3">
    <location>
        <position position="168"/>
    </location>
</feature>
<dbReference type="FunFam" id="3.75.10.10:FF:000004">
    <property type="entry name" value="N(G),N(G)-dimethylarginine dimethylaminohydrolase 1"/>
    <property type="match status" value="1"/>
</dbReference>
<evidence type="ECO:0000313" key="4">
    <source>
        <dbReference type="EMBL" id="KJE91935.1"/>
    </source>
</evidence>
<dbReference type="PhylomeDB" id="A0A0D2WMB2"/>
<dbReference type="InParanoid" id="A0A0D2WMB2"/>
<dbReference type="eggNOG" id="ENOG502QWPA">
    <property type="taxonomic scope" value="Eukaryota"/>
</dbReference>